<organism evidence="1 2">
    <name type="scientific">Aedoeadaptatus acetigenes</name>
    <dbReference type="NCBI Taxonomy" id="2981723"/>
    <lineage>
        <taxon>Bacteria</taxon>
        <taxon>Bacillati</taxon>
        <taxon>Bacillota</taxon>
        <taxon>Tissierellia</taxon>
        <taxon>Tissierellales</taxon>
        <taxon>Peptoniphilaceae</taxon>
        <taxon>Aedoeadaptatus</taxon>
    </lineage>
</organism>
<evidence type="ECO:0000313" key="2">
    <source>
        <dbReference type="Proteomes" id="UP001481872"/>
    </source>
</evidence>
<protein>
    <submittedName>
        <fullName evidence="1">Uncharacterized protein</fullName>
    </submittedName>
</protein>
<dbReference type="Proteomes" id="UP001481872">
    <property type="component" value="Unassembled WGS sequence"/>
</dbReference>
<reference evidence="1 2" key="1">
    <citation type="submission" date="2024-04" db="EMBL/GenBank/DDBJ databases">
        <title>Human intestinal bacterial collection.</title>
        <authorList>
            <person name="Pauvert C."/>
            <person name="Hitch T.C.A."/>
            <person name="Clavel T."/>
        </authorList>
    </citation>
    <scope>NUCLEOTIDE SEQUENCE [LARGE SCALE GENOMIC DNA]</scope>
    <source>
        <strain evidence="1 2">CLA-SR-H026</strain>
    </source>
</reference>
<dbReference type="EMBL" id="JBBNPS010000013">
    <property type="protein sequence ID" value="MEQ3353768.1"/>
    <property type="molecule type" value="Genomic_DNA"/>
</dbReference>
<evidence type="ECO:0000313" key="1">
    <source>
        <dbReference type="EMBL" id="MEQ3353768.1"/>
    </source>
</evidence>
<sequence length="169" mass="19605">MRATSRPPAAMAYAFYDADGLKILHNKDDALVDRFDYILRELPMIPYTLSLIDADGNERFRLERKTPPPFQTHAFQLSFDDEVVDFFEDKARFSLPNLSFIYREKKYDIVGFVRNREFFIEEDELKLMSMTASPVAGGKEYAVAIYEDALPLAVYFAAVIIMDICFHNY</sequence>
<name>A0ABV1J793_9FIRM</name>
<gene>
    <name evidence="1" type="ORF">AAA081_05555</name>
</gene>
<comment type="caution">
    <text evidence="1">The sequence shown here is derived from an EMBL/GenBank/DDBJ whole genome shotgun (WGS) entry which is preliminary data.</text>
</comment>
<accession>A0ABV1J793</accession>
<proteinExistence type="predicted"/>
<dbReference type="RefSeq" id="WP_349054014.1">
    <property type="nucleotide sequence ID" value="NZ_JBBNPS010000013.1"/>
</dbReference>
<keyword evidence="2" id="KW-1185">Reference proteome</keyword>